<accession>A0A8T9Q780</accession>
<dbReference type="Proteomes" id="UP000831796">
    <property type="component" value="Chromosome"/>
</dbReference>
<protein>
    <submittedName>
        <fullName evidence="1">Uncharacterized protein</fullName>
    </submittedName>
</protein>
<dbReference type="EMBL" id="CP095046">
    <property type="protein sequence ID" value="UOQ71630.1"/>
    <property type="molecule type" value="Genomic_DNA"/>
</dbReference>
<proteinExistence type="predicted"/>
<gene>
    <name evidence="1" type="ORF">MUN79_23945</name>
</gene>
<dbReference type="KEGG" id="hcu:MUN79_23945"/>
<name>A0A8T9Q780_9BACT</name>
<keyword evidence="2" id="KW-1185">Reference proteome</keyword>
<dbReference type="RefSeq" id="WP_244675037.1">
    <property type="nucleotide sequence ID" value="NZ_CP095046.1"/>
</dbReference>
<dbReference type="AlphaFoldDB" id="A0A8T9Q780"/>
<sequence length="793" mass="86704">MNLLQQVQVLSARLAPLGWGALLLRHGLDLGASDLEAELARPLPGIDREGVPGFADFHADATRGVEPGNPAQSLLYHALASPAVHPTPNGLPAPNPAAYPTLEELDALENYIYARQQLALNAAELARLRVVVFAYQYRTAARTGHGLYADLTYSRTGIARVGTSPAHYDPRRRSFWPVPANGRARQDIAAMGARYGAFLAVQRQLSPREVLVGGLANDADAGRRFWIPRHKLFAGPECLPGLHLTLEYGEFHLNEKLRRIHLASVPGAIKPLPGFNIDQPPFVRSSKSGTTFVELQSAGSSLLVLPVVSGRLVELAIQRRSTTNTDEIVRYKVPKAIVHHPPQPEDNRYGLASFKITARTGVRLAPEYVNMRHEVVADATGKLRVDDLNAWSKDDYEEKLNDGDYEAAHFLDNSADGCVGVKVAGLPHDMADPVAAYSLVTAPDFLPLVDQTTIFTWATQLQNGQRTHFAQGSPNPLSRGRWAANPAILRPDTTSAAFDPADETMTAVLNHRQLGPRTSQLAAPPTVADEAVSYLPDAGANVFAPGWDVSLSSDEQSGVFFMTSLGLGSPFPEDAKLCAALNSFWPAAAPDASRTFGITTLAPTAQPLLDTELGYHPRHRLVQSNTVAARPGWDGEFGPFLEQLDQGLFVNYADLDRSDYVSNTLAGLLHLDDLSRITAEEMIARMEALRACIRQLPGSGDMVSTTRLFLVEAEAIADWATVATRFDGRLTGSGYRYVFVDMDAEIQKDPSDQRRQRRKVKRRFECQLAMQGRKATLLVYDDDAIRQPTVVNP</sequence>
<reference evidence="1" key="1">
    <citation type="submission" date="2022-04" db="EMBL/GenBank/DDBJ databases">
        <title>Hymenobacter sp. isolated from the air.</title>
        <authorList>
            <person name="Won M."/>
            <person name="Lee C.-M."/>
            <person name="Woen H.-Y."/>
            <person name="Kwon S.-W."/>
        </authorList>
    </citation>
    <scope>NUCLEOTIDE SEQUENCE</scope>
    <source>
        <strain evidence="1">5116S-3</strain>
    </source>
</reference>
<evidence type="ECO:0000313" key="2">
    <source>
        <dbReference type="Proteomes" id="UP000831796"/>
    </source>
</evidence>
<organism evidence="1 2">
    <name type="scientific">Hymenobacter cellulosilyticus</name>
    <dbReference type="NCBI Taxonomy" id="2932248"/>
    <lineage>
        <taxon>Bacteria</taxon>
        <taxon>Pseudomonadati</taxon>
        <taxon>Bacteroidota</taxon>
        <taxon>Cytophagia</taxon>
        <taxon>Cytophagales</taxon>
        <taxon>Hymenobacteraceae</taxon>
        <taxon>Hymenobacter</taxon>
    </lineage>
</organism>
<evidence type="ECO:0000313" key="1">
    <source>
        <dbReference type="EMBL" id="UOQ71630.1"/>
    </source>
</evidence>